<evidence type="ECO:0000256" key="6">
    <source>
        <dbReference type="ARBA" id="ARBA00023125"/>
    </source>
</evidence>
<dbReference type="InterPro" id="IPR011545">
    <property type="entry name" value="DEAD/DEAH_box_helicase_dom"/>
</dbReference>
<evidence type="ECO:0000313" key="12">
    <source>
        <dbReference type="EMBL" id="GBG15555.1"/>
    </source>
</evidence>
<keyword evidence="2" id="KW-0547">Nucleotide-binding</keyword>
<reference evidence="12 13" key="1">
    <citation type="journal article" date="2018" name="Environ. Microbiol.">
        <title>Isolation and genomic characterization of Novimethylophilus kurashikiensis gen. nov. sp. nov., a new lanthanide-dependent methylotrophic species of Methylophilaceae.</title>
        <authorList>
            <person name="Lv H."/>
            <person name="Sahin N."/>
            <person name="Tani A."/>
        </authorList>
    </citation>
    <scope>NUCLEOTIDE SEQUENCE [LARGE SCALE GENOMIC DNA]</scope>
    <source>
        <strain evidence="12 13">La2-4</strain>
    </source>
</reference>
<dbReference type="GO" id="GO:0030894">
    <property type="term" value="C:replisome"/>
    <property type="evidence" value="ECO:0007669"/>
    <property type="project" value="TreeGrafter"/>
</dbReference>
<keyword evidence="13" id="KW-1185">Reference proteome</keyword>
<feature type="domain" description="Helicase C-terminal" evidence="11">
    <location>
        <begin position="118"/>
        <end position="281"/>
    </location>
</feature>
<sequence length="304" mass="34989">MNSTLKADEEHQALRNIEKSRSEIVFVTPERLQDEDFMARLQGLHIDLFVVDEAHCISQWGRDFRPAFLHLSHAIRQLGRPPVLALTATATEEVARDIGEQLQMRVPRVVNLGIYRDSLQYRVVPVTSEKERRAQALALARETPGCGIIYAATVKAVEDVFDVLLEVGESVTRYHGKLNARQRAENQEQFMRGEARIMVATNAFGMGIDKPDIRFVIHYQLPANLETYYQESGRAGRDGKPAQCLLIYLPQDKRLQQFFLAKAMPEAADLKRIYEVLQQWGTGEEPKQQRWRKRWQNSRRRDCG</sequence>
<dbReference type="PANTHER" id="PTHR13710">
    <property type="entry name" value="DNA HELICASE RECQ FAMILY MEMBER"/>
    <property type="match status" value="1"/>
</dbReference>
<dbReference type="GO" id="GO:0009378">
    <property type="term" value="F:four-way junction helicase activity"/>
    <property type="evidence" value="ECO:0007669"/>
    <property type="project" value="TreeGrafter"/>
</dbReference>
<proteinExistence type="inferred from homology"/>
<dbReference type="GO" id="GO:0016787">
    <property type="term" value="F:hydrolase activity"/>
    <property type="evidence" value="ECO:0007669"/>
    <property type="project" value="UniProtKB-KW"/>
</dbReference>
<feature type="domain" description="Helicase ATP-binding" evidence="10">
    <location>
        <begin position="1"/>
        <end position="108"/>
    </location>
</feature>
<dbReference type="GO" id="GO:0043590">
    <property type="term" value="C:bacterial nucleoid"/>
    <property type="evidence" value="ECO:0007669"/>
    <property type="project" value="TreeGrafter"/>
</dbReference>
<dbReference type="EC" id="5.6.2.4" evidence="9"/>
<evidence type="ECO:0000256" key="1">
    <source>
        <dbReference type="ARBA" id="ARBA00005446"/>
    </source>
</evidence>
<dbReference type="NCBIfam" id="TIGR00614">
    <property type="entry name" value="recQ_fam"/>
    <property type="match status" value="1"/>
</dbReference>
<comment type="catalytic activity">
    <reaction evidence="8">
        <text>Couples ATP hydrolysis with the unwinding of duplex DNA by translocating in the 3'-5' direction.</text>
        <dbReference type="EC" id="5.6.2.4"/>
    </reaction>
</comment>
<evidence type="ECO:0000313" key="13">
    <source>
        <dbReference type="Proteomes" id="UP000245081"/>
    </source>
</evidence>
<keyword evidence="4 12" id="KW-0347">Helicase</keyword>
<dbReference type="GO" id="GO:0006281">
    <property type="term" value="P:DNA repair"/>
    <property type="evidence" value="ECO:0007669"/>
    <property type="project" value="TreeGrafter"/>
</dbReference>
<dbReference type="InterPro" id="IPR027417">
    <property type="entry name" value="P-loop_NTPase"/>
</dbReference>
<keyword evidence="3 12" id="KW-0378">Hydrolase</keyword>
<keyword evidence="5" id="KW-0067">ATP-binding</keyword>
<evidence type="ECO:0000256" key="7">
    <source>
        <dbReference type="ARBA" id="ARBA00023235"/>
    </source>
</evidence>
<dbReference type="GO" id="GO:0003677">
    <property type="term" value="F:DNA binding"/>
    <property type="evidence" value="ECO:0007669"/>
    <property type="project" value="UniProtKB-KW"/>
</dbReference>
<organism evidence="12 13">
    <name type="scientific">Novimethylophilus kurashikiensis</name>
    <dbReference type="NCBI Taxonomy" id="1825523"/>
    <lineage>
        <taxon>Bacteria</taxon>
        <taxon>Pseudomonadati</taxon>
        <taxon>Pseudomonadota</taxon>
        <taxon>Betaproteobacteria</taxon>
        <taxon>Nitrosomonadales</taxon>
        <taxon>Methylophilaceae</taxon>
        <taxon>Novimethylophilus</taxon>
    </lineage>
</organism>
<dbReference type="Proteomes" id="UP000245081">
    <property type="component" value="Unassembled WGS sequence"/>
</dbReference>
<evidence type="ECO:0000256" key="3">
    <source>
        <dbReference type="ARBA" id="ARBA00022801"/>
    </source>
</evidence>
<protein>
    <recommendedName>
        <fullName evidence="9">DNA 3'-5' helicase</fullName>
        <ecNumber evidence="9">5.6.2.4</ecNumber>
    </recommendedName>
</protein>
<dbReference type="GO" id="GO:0043138">
    <property type="term" value="F:3'-5' DNA helicase activity"/>
    <property type="evidence" value="ECO:0007669"/>
    <property type="project" value="UniProtKB-EC"/>
</dbReference>
<evidence type="ECO:0000256" key="4">
    <source>
        <dbReference type="ARBA" id="ARBA00022806"/>
    </source>
</evidence>
<dbReference type="Gene3D" id="3.40.50.300">
    <property type="entry name" value="P-loop containing nucleotide triphosphate hydrolases"/>
    <property type="match status" value="2"/>
</dbReference>
<gene>
    <name evidence="12" type="primary">recQ</name>
    <name evidence="12" type="ORF">NMK_3165</name>
</gene>
<dbReference type="PANTHER" id="PTHR13710:SF105">
    <property type="entry name" value="ATP-DEPENDENT DNA HELICASE Q1"/>
    <property type="match status" value="1"/>
</dbReference>
<dbReference type="Pfam" id="PF00270">
    <property type="entry name" value="DEAD"/>
    <property type="match status" value="1"/>
</dbReference>
<comment type="caution">
    <text evidence="12">The sequence shown here is derived from an EMBL/GenBank/DDBJ whole genome shotgun (WGS) entry which is preliminary data.</text>
</comment>
<accession>A0A2R5FC13</accession>
<dbReference type="SUPFAM" id="SSF52540">
    <property type="entry name" value="P-loop containing nucleoside triphosphate hydrolases"/>
    <property type="match status" value="1"/>
</dbReference>
<evidence type="ECO:0000256" key="5">
    <source>
        <dbReference type="ARBA" id="ARBA00022840"/>
    </source>
</evidence>
<keyword evidence="6" id="KW-0238">DNA-binding</keyword>
<dbReference type="InterPro" id="IPR014001">
    <property type="entry name" value="Helicase_ATP-bd"/>
</dbReference>
<dbReference type="InterPro" id="IPR004589">
    <property type="entry name" value="DNA_helicase_ATP-dep_RecQ"/>
</dbReference>
<dbReference type="GO" id="GO:0005524">
    <property type="term" value="F:ATP binding"/>
    <property type="evidence" value="ECO:0007669"/>
    <property type="project" value="UniProtKB-KW"/>
</dbReference>
<evidence type="ECO:0000256" key="2">
    <source>
        <dbReference type="ARBA" id="ARBA00022741"/>
    </source>
</evidence>
<name>A0A2R5FC13_9PROT</name>
<dbReference type="AlphaFoldDB" id="A0A2R5FC13"/>
<dbReference type="PROSITE" id="PS51192">
    <property type="entry name" value="HELICASE_ATP_BIND_1"/>
    <property type="match status" value="1"/>
</dbReference>
<dbReference type="Pfam" id="PF00271">
    <property type="entry name" value="Helicase_C"/>
    <property type="match status" value="1"/>
</dbReference>
<evidence type="ECO:0000256" key="9">
    <source>
        <dbReference type="ARBA" id="ARBA00034808"/>
    </source>
</evidence>
<keyword evidence="7" id="KW-0413">Isomerase</keyword>
<comment type="similarity">
    <text evidence="1">Belongs to the helicase family. RecQ subfamily.</text>
</comment>
<dbReference type="RefSeq" id="WP_265415779.1">
    <property type="nucleotide sequence ID" value="NZ_BDOQ01000019.1"/>
</dbReference>
<dbReference type="SMART" id="SM00490">
    <property type="entry name" value="HELICc"/>
    <property type="match status" value="1"/>
</dbReference>
<dbReference type="GO" id="GO:0006310">
    <property type="term" value="P:DNA recombination"/>
    <property type="evidence" value="ECO:0007669"/>
    <property type="project" value="InterPro"/>
</dbReference>
<evidence type="ECO:0000259" key="10">
    <source>
        <dbReference type="PROSITE" id="PS51192"/>
    </source>
</evidence>
<evidence type="ECO:0000256" key="8">
    <source>
        <dbReference type="ARBA" id="ARBA00034617"/>
    </source>
</evidence>
<dbReference type="PROSITE" id="PS51194">
    <property type="entry name" value="HELICASE_CTER"/>
    <property type="match status" value="1"/>
</dbReference>
<dbReference type="EMBL" id="BDOQ01000019">
    <property type="protein sequence ID" value="GBG15555.1"/>
    <property type="molecule type" value="Genomic_DNA"/>
</dbReference>
<dbReference type="GO" id="GO:0005737">
    <property type="term" value="C:cytoplasm"/>
    <property type="evidence" value="ECO:0007669"/>
    <property type="project" value="TreeGrafter"/>
</dbReference>
<dbReference type="InterPro" id="IPR001650">
    <property type="entry name" value="Helicase_C-like"/>
</dbReference>
<evidence type="ECO:0000259" key="11">
    <source>
        <dbReference type="PROSITE" id="PS51194"/>
    </source>
</evidence>